<dbReference type="GO" id="GO:0004016">
    <property type="term" value="F:adenylate cyclase activity"/>
    <property type="evidence" value="ECO:0007669"/>
    <property type="project" value="UniProtKB-ARBA"/>
</dbReference>
<evidence type="ECO:0000256" key="1">
    <source>
        <dbReference type="SAM" id="Phobius"/>
    </source>
</evidence>
<evidence type="ECO:0000313" key="5">
    <source>
        <dbReference type="Proteomes" id="UP000019140"/>
    </source>
</evidence>
<dbReference type="AlphaFoldDB" id="W4ME70"/>
<dbReference type="Pfam" id="PF00672">
    <property type="entry name" value="HAMP"/>
    <property type="match status" value="1"/>
</dbReference>
<dbReference type="SMART" id="SM00304">
    <property type="entry name" value="HAMP"/>
    <property type="match status" value="1"/>
</dbReference>
<feature type="transmembrane region" description="Helical" evidence="1">
    <location>
        <begin position="12"/>
        <end position="33"/>
    </location>
</feature>
<feature type="transmembrane region" description="Helical" evidence="1">
    <location>
        <begin position="418"/>
        <end position="437"/>
    </location>
</feature>
<keyword evidence="1" id="KW-0812">Transmembrane</keyword>
<accession>W4ME70</accession>
<dbReference type="GO" id="GO:0009190">
    <property type="term" value="P:cyclic nucleotide biosynthetic process"/>
    <property type="evidence" value="ECO:0007669"/>
    <property type="project" value="InterPro"/>
</dbReference>
<dbReference type="CDD" id="cd06225">
    <property type="entry name" value="HAMP"/>
    <property type="match status" value="1"/>
</dbReference>
<organism evidence="4 5">
    <name type="scientific">Candidatus Entotheonella gemina</name>
    <dbReference type="NCBI Taxonomy" id="1429439"/>
    <lineage>
        <taxon>Bacteria</taxon>
        <taxon>Pseudomonadati</taxon>
        <taxon>Nitrospinota/Tectimicrobiota group</taxon>
        <taxon>Candidatus Tectimicrobiota</taxon>
        <taxon>Candidatus Entotheonellia</taxon>
        <taxon>Candidatus Entotheonellales</taxon>
        <taxon>Candidatus Entotheonellaceae</taxon>
        <taxon>Candidatus Entotheonella</taxon>
    </lineage>
</organism>
<evidence type="ECO:0008006" key="6">
    <source>
        <dbReference type="Google" id="ProtNLM"/>
    </source>
</evidence>
<protein>
    <recommendedName>
        <fullName evidence="6">Guanylate cyclase domain-containing protein</fullName>
    </recommendedName>
</protein>
<dbReference type="InterPro" id="IPR001054">
    <property type="entry name" value="A/G_cyclase"/>
</dbReference>
<dbReference type="GO" id="GO:0035556">
    <property type="term" value="P:intracellular signal transduction"/>
    <property type="evidence" value="ECO:0007669"/>
    <property type="project" value="InterPro"/>
</dbReference>
<dbReference type="InterPro" id="IPR029787">
    <property type="entry name" value="Nucleotide_cyclase"/>
</dbReference>
<dbReference type="SMART" id="SM00044">
    <property type="entry name" value="CYCc"/>
    <property type="match status" value="1"/>
</dbReference>
<gene>
    <name evidence="4" type="ORF">ETSY2_05200</name>
</gene>
<dbReference type="Pfam" id="PF00211">
    <property type="entry name" value="Guanylate_cyc"/>
    <property type="match status" value="1"/>
</dbReference>
<dbReference type="CDD" id="cd07302">
    <property type="entry name" value="CHD"/>
    <property type="match status" value="1"/>
</dbReference>
<dbReference type="PATRIC" id="fig|1429439.4.peg.878"/>
<dbReference type="Proteomes" id="UP000019140">
    <property type="component" value="Unassembled WGS sequence"/>
</dbReference>
<feature type="domain" description="HAMP" evidence="3">
    <location>
        <begin position="438"/>
        <end position="490"/>
    </location>
</feature>
<keyword evidence="1" id="KW-1133">Transmembrane helix</keyword>
<sequence length="708" mass="79516">MAEHSQFSLRSKLLLILLILSLGSIAVLGYLGWQTSRDAITEAVFQHLTSVRASKAYHIESYMHFLRDQVSSLGEDEMVIRAMVRFNKTFKNLEFELVPKEWEDAIDEIYLEVFFPRLAKFKSGEPSLEFYKPESTAAHYLQYWYIANNEYEVGEKYELQHPGDESTYSEWHEHYHPMFLNFLQRFGYYDIFLIDFDSRNIVYTVQKEMDFATDLAQGPHANSGLAEVVEKVIDNPEFGAVQVVDFKPYTPSYEAPSAFLATPIFNGPHIVGILAVQLPVDEINKIMTGNENWKADGLGRSGETFLVGSDLRMRSTSRFLLEDPEGYDQALSSTQTPPEAIEAMKAFKTTILLQKVDTEASRQAIEGHAGTLMGQSYRGSQVLSVFAPLRIKGLAWAIITEKDIAEVYQSLRTQQKKFLTAGVILVMLVMFIAIWLANRFVQPLSSLIASAKQVEAGDPDVVVEVKSGDEFGQLAETLNGIVAGVRHQAELIDQKDYENRMLLENILPPGPVERLKRGDEQVADRIRQVTVLCASVDGFTELADQLQPSEAVNLLNALWSVFDEAAEAHGVEPHQTMGERYVAVCGLSGMYLDHAKRTLDFALQLFPLLQQVNAEYEADLHLRMGMHSGSAGVGIVGVKRFKYDLWGDTVNVALDLHADAEPDAMLLSGSVYEQIHHAYDFVARPPLERKGKTPLEVWGLRELAASRT</sequence>
<dbReference type="SUPFAM" id="SSF55073">
    <property type="entry name" value="Nucleotide cyclase"/>
    <property type="match status" value="1"/>
</dbReference>
<evidence type="ECO:0000259" key="2">
    <source>
        <dbReference type="PROSITE" id="PS50125"/>
    </source>
</evidence>
<dbReference type="HOGENOM" id="CLU_015967_0_0_7"/>
<dbReference type="Gene3D" id="6.10.340.10">
    <property type="match status" value="1"/>
</dbReference>
<keyword evidence="5" id="KW-1185">Reference proteome</keyword>
<dbReference type="PANTHER" id="PTHR45655:SF13">
    <property type="entry name" value="SOLUBLE GUANYLATE CYCLASE GCY-32-RELATED"/>
    <property type="match status" value="1"/>
</dbReference>
<name>W4ME70_9BACT</name>
<dbReference type="SUPFAM" id="SSF158472">
    <property type="entry name" value="HAMP domain-like"/>
    <property type="match status" value="1"/>
</dbReference>
<comment type="caution">
    <text evidence="4">The sequence shown here is derived from an EMBL/GenBank/DDBJ whole genome shotgun (WGS) entry which is preliminary data.</text>
</comment>
<keyword evidence="1" id="KW-0472">Membrane</keyword>
<dbReference type="EMBL" id="AZHX01000212">
    <property type="protein sequence ID" value="ETX08480.1"/>
    <property type="molecule type" value="Genomic_DNA"/>
</dbReference>
<evidence type="ECO:0000259" key="3">
    <source>
        <dbReference type="PROSITE" id="PS50885"/>
    </source>
</evidence>
<dbReference type="InterPro" id="IPR003660">
    <property type="entry name" value="HAMP_dom"/>
</dbReference>
<dbReference type="Gene3D" id="3.30.70.1230">
    <property type="entry name" value="Nucleotide cyclase"/>
    <property type="match status" value="1"/>
</dbReference>
<dbReference type="PROSITE" id="PS50885">
    <property type="entry name" value="HAMP"/>
    <property type="match status" value="1"/>
</dbReference>
<evidence type="ECO:0000313" key="4">
    <source>
        <dbReference type="EMBL" id="ETX08480.1"/>
    </source>
</evidence>
<dbReference type="PANTHER" id="PTHR45655">
    <property type="entry name" value="GUANYLATE CYCLASE SOLUBLE SUBUNIT BETA-2"/>
    <property type="match status" value="1"/>
</dbReference>
<dbReference type="PROSITE" id="PS50125">
    <property type="entry name" value="GUANYLATE_CYCLASE_2"/>
    <property type="match status" value="1"/>
</dbReference>
<dbReference type="GO" id="GO:0016020">
    <property type="term" value="C:membrane"/>
    <property type="evidence" value="ECO:0007669"/>
    <property type="project" value="InterPro"/>
</dbReference>
<feature type="domain" description="Guanylate cyclase" evidence="2">
    <location>
        <begin position="530"/>
        <end position="657"/>
    </location>
</feature>
<reference evidence="4 5" key="1">
    <citation type="journal article" date="2014" name="Nature">
        <title>An environmental bacterial taxon with a large and distinct metabolic repertoire.</title>
        <authorList>
            <person name="Wilson M.C."/>
            <person name="Mori T."/>
            <person name="Ruckert C."/>
            <person name="Uria A.R."/>
            <person name="Helf M.J."/>
            <person name="Takada K."/>
            <person name="Gernert C."/>
            <person name="Steffens U.A."/>
            <person name="Heycke N."/>
            <person name="Schmitt S."/>
            <person name="Rinke C."/>
            <person name="Helfrich E.J."/>
            <person name="Brachmann A.O."/>
            <person name="Gurgui C."/>
            <person name="Wakimoto T."/>
            <person name="Kracht M."/>
            <person name="Crusemann M."/>
            <person name="Hentschel U."/>
            <person name="Abe I."/>
            <person name="Matsunaga S."/>
            <person name="Kalinowski J."/>
            <person name="Takeyama H."/>
            <person name="Piel J."/>
        </authorList>
    </citation>
    <scope>NUCLEOTIDE SEQUENCE [LARGE SCALE GENOMIC DNA]</scope>
    <source>
        <strain evidence="5">TSY2</strain>
    </source>
</reference>
<proteinExistence type="predicted"/>